<dbReference type="SMART" id="SM00382">
    <property type="entry name" value="AAA"/>
    <property type="match status" value="1"/>
</dbReference>
<dbReference type="PANTHER" id="PTHR42939">
    <property type="entry name" value="ABC TRANSPORTER ATP-BINDING PROTEIN ALBC-RELATED"/>
    <property type="match status" value="1"/>
</dbReference>
<organism evidence="6 7">
    <name type="scientific">Massilia cavernae</name>
    <dbReference type="NCBI Taxonomy" id="2320864"/>
    <lineage>
        <taxon>Bacteria</taxon>
        <taxon>Pseudomonadati</taxon>
        <taxon>Pseudomonadota</taxon>
        <taxon>Betaproteobacteria</taxon>
        <taxon>Burkholderiales</taxon>
        <taxon>Oxalobacteraceae</taxon>
        <taxon>Telluria group</taxon>
        <taxon>Massilia</taxon>
    </lineage>
</organism>
<evidence type="ECO:0000313" key="6">
    <source>
        <dbReference type="EMBL" id="RJG15801.1"/>
    </source>
</evidence>
<evidence type="ECO:0000259" key="5">
    <source>
        <dbReference type="PROSITE" id="PS50893"/>
    </source>
</evidence>
<keyword evidence="1" id="KW-0813">Transport</keyword>
<accession>A0A418XT39</accession>
<proteinExistence type="predicted"/>
<evidence type="ECO:0000256" key="3">
    <source>
        <dbReference type="ARBA" id="ARBA00022741"/>
    </source>
</evidence>
<dbReference type="EMBL" id="QYUP01000112">
    <property type="protein sequence ID" value="RJG15801.1"/>
    <property type="molecule type" value="Genomic_DNA"/>
</dbReference>
<evidence type="ECO:0000256" key="2">
    <source>
        <dbReference type="ARBA" id="ARBA00022475"/>
    </source>
</evidence>
<dbReference type="InterPro" id="IPR003439">
    <property type="entry name" value="ABC_transporter-like_ATP-bd"/>
</dbReference>
<dbReference type="SUPFAM" id="SSF52540">
    <property type="entry name" value="P-loop containing nucleoside triphosphate hydrolases"/>
    <property type="match status" value="1"/>
</dbReference>
<name>A0A418XT39_9BURK</name>
<feature type="domain" description="ABC transporter" evidence="5">
    <location>
        <begin position="6"/>
        <end position="235"/>
    </location>
</feature>
<keyword evidence="3" id="KW-0547">Nucleotide-binding</keyword>
<dbReference type="InterPro" id="IPR051782">
    <property type="entry name" value="ABC_Transporter_VariousFunc"/>
</dbReference>
<dbReference type="CDD" id="cd03230">
    <property type="entry name" value="ABC_DR_subfamily_A"/>
    <property type="match status" value="1"/>
</dbReference>
<sequence length="293" mass="31915">MTAAILHAKGISTSFSGKCVLNGLDWEVKPGQVIGLLGRNGTGKSTLIECLLGLRETDAGKVTINGEDVALLSQDTRASIGYVPQKSDLFEWLTPNQMLDYFKALYPRWNGAKVEGLLERWGFTPLMRSRAIGKLSGGERQRLSIIRALAHDPSLLVLDEPVSALDPVGRRDFLRELIDGVIERDTTVIFSTHILTDLERVALDVAFLKDGKIALQGGLDALLENARRVVGPTTLIDGLPLGGDAWGRRKRSGDTTTFIALNDADELAALAAREPAVRIDSLSLEDLFVEVTR</sequence>
<keyword evidence="7" id="KW-1185">Reference proteome</keyword>
<dbReference type="GO" id="GO:0016887">
    <property type="term" value="F:ATP hydrolysis activity"/>
    <property type="evidence" value="ECO:0007669"/>
    <property type="project" value="InterPro"/>
</dbReference>
<dbReference type="AlphaFoldDB" id="A0A418XT39"/>
<keyword evidence="2" id="KW-1003">Cell membrane</keyword>
<evidence type="ECO:0000313" key="7">
    <source>
        <dbReference type="Proteomes" id="UP000284006"/>
    </source>
</evidence>
<protein>
    <submittedName>
        <fullName evidence="6">ABC transporter ATP-binding protein</fullName>
    </submittedName>
</protein>
<dbReference type="PROSITE" id="PS00211">
    <property type="entry name" value="ABC_TRANSPORTER_1"/>
    <property type="match status" value="1"/>
</dbReference>
<keyword evidence="4 6" id="KW-0067">ATP-binding</keyword>
<dbReference type="InterPro" id="IPR017871">
    <property type="entry name" value="ABC_transporter-like_CS"/>
</dbReference>
<dbReference type="GO" id="GO:0005524">
    <property type="term" value="F:ATP binding"/>
    <property type="evidence" value="ECO:0007669"/>
    <property type="project" value="UniProtKB-KW"/>
</dbReference>
<reference evidence="6 7" key="1">
    <citation type="submission" date="2018-09" db="EMBL/GenBank/DDBJ databases">
        <authorList>
            <person name="Zhu H."/>
        </authorList>
    </citation>
    <scope>NUCLEOTIDE SEQUENCE [LARGE SCALE GENOMIC DNA]</scope>
    <source>
        <strain evidence="6 7">K1S02-61</strain>
    </source>
</reference>
<dbReference type="PANTHER" id="PTHR42939:SF1">
    <property type="entry name" value="ABC TRANSPORTER ATP-BINDING PROTEIN ALBC-RELATED"/>
    <property type="match status" value="1"/>
</dbReference>
<gene>
    <name evidence="6" type="ORF">D3872_12210</name>
</gene>
<dbReference type="Proteomes" id="UP000284006">
    <property type="component" value="Unassembled WGS sequence"/>
</dbReference>
<dbReference type="InterPro" id="IPR027417">
    <property type="entry name" value="P-loop_NTPase"/>
</dbReference>
<dbReference type="PROSITE" id="PS50893">
    <property type="entry name" value="ABC_TRANSPORTER_2"/>
    <property type="match status" value="1"/>
</dbReference>
<keyword evidence="2" id="KW-0472">Membrane</keyword>
<evidence type="ECO:0000256" key="1">
    <source>
        <dbReference type="ARBA" id="ARBA00022448"/>
    </source>
</evidence>
<dbReference type="Gene3D" id="3.40.50.300">
    <property type="entry name" value="P-loop containing nucleotide triphosphate hydrolases"/>
    <property type="match status" value="1"/>
</dbReference>
<dbReference type="RefSeq" id="WP_119811027.1">
    <property type="nucleotide sequence ID" value="NZ_QYUP01000112.1"/>
</dbReference>
<evidence type="ECO:0000256" key="4">
    <source>
        <dbReference type="ARBA" id="ARBA00022840"/>
    </source>
</evidence>
<dbReference type="Pfam" id="PF00005">
    <property type="entry name" value="ABC_tran"/>
    <property type="match status" value="1"/>
</dbReference>
<comment type="caution">
    <text evidence="6">The sequence shown here is derived from an EMBL/GenBank/DDBJ whole genome shotgun (WGS) entry which is preliminary data.</text>
</comment>
<dbReference type="InterPro" id="IPR003593">
    <property type="entry name" value="AAA+_ATPase"/>
</dbReference>
<dbReference type="OrthoDB" id="9804819at2"/>